<dbReference type="AlphaFoldDB" id="A0A5C8P4C3"/>
<evidence type="ECO:0000313" key="4">
    <source>
        <dbReference type="Proteomes" id="UP000321548"/>
    </source>
</evidence>
<feature type="compositionally biased region" description="Gly residues" evidence="1">
    <location>
        <begin position="397"/>
        <end position="411"/>
    </location>
</feature>
<name>A0A5C8P4C3_9BURK</name>
<dbReference type="PANTHER" id="PTHR38731:SF1">
    <property type="entry name" value="FECR PROTEIN DOMAIN-CONTAINING PROTEIN"/>
    <property type="match status" value="1"/>
</dbReference>
<feature type="domain" description="FecR protein" evidence="2">
    <location>
        <begin position="85"/>
        <end position="194"/>
    </location>
</feature>
<gene>
    <name evidence="3" type="ORF">FHP08_02020</name>
</gene>
<feature type="region of interest" description="Disordered" evidence="1">
    <location>
        <begin position="375"/>
        <end position="432"/>
    </location>
</feature>
<feature type="region of interest" description="Disordered" evidence="1">
    <location>
        <begin position="239"/>
        <end position="281"/>
    </location>
</feature>
<dbReference type="Proteomes" id="UP000321548">
    <property type="component" value="Unassembled WGS sequence"/>
</dbReference>
<dbReference type="Gene3D" id="2.60.120.1440">
    <property type="match status" value="1"/>
</dbReference>
<keyword evidence="4" id="KW-1185">Reference proteome</keyword>
<dbReference type="RefSeq" id="WP_147702623.1">
    <property type="nucleotide sequence ID" value="NZ_VDUY01000001.1"/>
</dbReference>
<organism evidence="3 4">
    <name type="scientific">Zeimonas arvi</name>
    <dbReference type="NCBI Taxonomy" id="2498847"/>
    <lineage>
        <taxon>Bacteria</taxon>
        <taxon>Pseudomonadati</taxon>
        <taxon>Pseudomonadota</taxon>
        <taxon>Betaproteobacteria</taxon>
        <taxon>Burkholderiales</taxon>
        <taxon>Burkholderiaceae</taxon>
        <taxon>Zeimonas</taxon>
    </lineage>
</organism>
<dbReference type="EMBL" id="VDUY01000001">
    <property type="protein sequence ID" value="TXL68482.1"/>
    <property type="molecule type" value="Genomic_DNA"/>
</dbReference>
<accession>A0A5C8P4C3</accession>
<reference evidence="3 4" key="1">
    <citation type="submission" date="2019-06" db="EMBL/GenBank/DDBJ databases">
        <title>Quisquiliibacterium sp. nov., isolated from a maize field.</title>
        <authorList>
            <person name="Lin S.-Y."/>
            <person name="Tsai C.-F."/>
            <person name="Young C.-C."/>
        </authorList>
    </citation>
    <scope>NUCLEOTIDE SEQUENCE [LARGE SCALE GENOMIC DNA]</scope>
    <source>
        <strain evidence="3 4">CC-CFT501</strain>
    </source>
</reference>
<dbReference type="OrthoDB" id="369729at2"/>
<comment type="caution">
    <text evidence="3">The sequence shown here is derived from an EMBL/GenBank/DDBJ whole genome shotgun (WGS) entry which is preliminary data.</text>
</comment>
<dbReference type="PANTHER" id="PTHR38731">
    <property type="entry name" value="LIPL45-RELATED LIPOPROTEIN-RELATED"/>
    <property type="match status" value="1"/>
</dbReference>
<sequence>MQAASPILAEAPSRTTRPPAWAHALRRLAAPLLAVWLALAAGWAVAADGVVIALVGMVSAERVDSAGGAPASRTLGVGSELFQGDLVRTGPDGRTQIRFSDGGLVSLQPGTDFRIDEYQFDTPDERSFFSLLRGALRSATGAIGKRDHEHYRLRTPTATIGIRGTEFLAEETVCAPVCAPGSRAGLKVSVTQGRIALTTRAGTLEVGEGQSAEVESPDAMPRLAAAGPLLAPPTLAVRAGAGSSQPATGDLPSAGGVSGSTAARAVGPASGSATTTKSEGAGSSVALANGGFFPTTSSTVAAKAATPDGGDAAVSAGAGAGSGAGSVMPGSGPSTGTGAGSLDGLFDDASWIPAAGDATSANAARDPSGDLVAVVSASGAAPPPPVGGPGGDPGPDPGSGSGSDPGSGPGSDPGSDPGSPGSGGAPIGPGHTGIAGRVSISLTGLPISWLSSLGLDSAEASYHLDKATTLESVGLCPSFACLARGTTRVAESGHDAQVAWGRWTDGVLAPRGLLALILPTERARRLTENQGIHYMVGVPSETVPTQGTFGYTLMGATRPTMADGSLAPGSFAARAAVQFGPAQPARIGLEGQVSLGGSTIGFTTTGGIANPGASELATGARFGFSGSVDAGSAGADVVGCATSGCRVELRGGLFGPDASRLGLTYTVRGDSPDRAIGGAAVFGKQ</sequence>
<feature type="compositionally biased region" description="Gly residues" evidence="1">
    <location>
        <begin position="420"/>
        <end position="432"/>
    </location>
</feature>
<feature type="region of interest" description="Disordered" evidence="1">
    <location>
        <begin position="319"/>
        <end position="342"/>
    </location>
</feature>
<proteinExistence type="predicted"/>
<evidence type="ECO:0000256" key="1">
    <source>
        <dbReference type="SAM" id="MobiDB-lite"/>
    </source>
</evidence>
<dbReference type="InterPro" id="IPR006860">
    <property type="entry name" value="FecR"/>
</dbReference>
<evidence type="ECO:0000313" key="3">
    <source>
        <dbReference type="EMBL" id="TXL68482.1"/>
    </source>
</evidence>
<protein>
    <recommendedName>
        <fullName evidence="2">FecR protein domain-containing protein</fullName>
    </recommendedName>
</protein>
<evidence type="ECO:0000259" key="2">
    <source>
        <dbReference type="Pfam" id="PF04773"/>
    </source>
</evidence>
<feature type="compositionally biased region" description="Pro residues" evidence="1">
    <location>
        <begin position="381"/>
        <end position="396"/>
    </location>
</feature>
<dbReference type="Pfam" id="PF04773">
    <property type="entry name" value="FecR"/>
    <property type="match status" value="1"/>
</dbReference>